<feature type="domain" description="ABC-2 type transporter transmembrane" evidence="7">
    <location>
        <begin position="4"/>
        <end position="104"/>
    </location>
</feature>
<dbReference type="OrthoDB" id="10255969at2759"/>
<dbReference type="PRINTS" id="PR00164">
    <property type="entry name" value="ABC2TRNSPORT"/>
</dbReference>
<keyword evidence="3 6" id="KW-0812">Transmembrane</keyword>
<proteinExistence type="predicted"/>
<reference evidence="8 9" key="1">
    <citation type="submission" date="2019-01" db="EMBL/GenBank/DDBJ databases">
        <authorList>
            <person name="Sayadi A."/>
        </authorList>
    </citation>
    <scope>NUCLEOTIDE SEQUENCE [LARGE SCALE GENOMIC DNA]</scope>
</reference>
<organism evidence="8 9">
    <name type="scientific">Callosobruchus maculatus</name>
    <name type="common">Southern cowpea weevil</name>
    <name type="synonym">Pulse bruchid</name>
    <dbReference type="NCBI Taxonomy" id="64391"/>
    <lineage>
        <taxon>Eukaryota</taxon>
        <taxon>Metazoa</taxon>
        <taxon>Ecdysozoa</taxon>
        <taxon>Arthropoda</taxon>
        <taxon>Hexapoda</taxon>
        <taxon>Insecta</taxon>
        <taxon>Pterygota</taxon>
        <taxon>Neoptera</taxon>
        <taxon>Endopterygota</taxon>
        <taxon>Coleoptera</taxon>
        <taxon>Polyphaga</taxon>
        <taxon>Cucujiformia</taxon>
        <taxon>Chrysomeloidea</taxon>
        <taxon>Chrysomelidae</taxon>
        <taxon>Bruchinae</taxon>
        <taxon>Bruchini</taxon>
        <taxon>Callosobruchus</taxon>
    </lineage>
</organism>
<dbReference type="InterPro" id="IPR013525">
    <property type="entry name" value="ABC2_TM"/>
</dbReference>
<keyword evidence="2" id="KW-1003">Cell membrane</keyword>
<evidence type="ECO:0000256" key="6">
    <source>
        <dbReference type="SAM" id="Phobius"/>
    </source>
</evidence>
<keyword evidence="5 6" id="KW-0472">Membrane</keyword>
<dbReference type="Pfam" id="PF01061">
    <property type="entry name" value="ABC2_membrane"/>
    <property type="match status" value="1"/>
</dbReference>
<evidence type="ECO:0000259" key="7">
    <source>
        <dbReference type="Pfam" id="PF01061"/>
    </source>
</evidence>
<evidence type="ECO:0000256" key="4">
    <source>
        <dbReference type="ARBA" id="ARBA00022989"/>
    </source>
</evidence>
<dbReference type="PANTHER" id="PTHR30294:SF38">
    <property type="entry name" value="TRANSPORT PERMEASE PROTEIN"/>
    <property type="match status" value="1"/>
</dbReference>
<feature type="transmembrane region" description="Helical" evidence="6">
    <location>
        <begin position="56"/>
        <end position="76"/>
    </location>
</feature>
<dbReference type="GO" id="GO:0043190">
    <property type="term" value="C:ATP-binding cassette (ABC) transporter complex"/>
    <property type="evidence" value="ECO:0007669"/>
    <property type="project" value="InterPro"/>
</dbReference>
<gene>
    <name evidence="8" type="ORF">CALMAC_LOCUS14578</name>
</gene>
<sequence length="141" mass="15739">MVGQTVLALVFMIVIFKVQCCGSLVLVVVLTLLQGLCGMCIGFFISAICSDESSAIQMALGSFYPTILLSGVIWPIESMPLYLRYVAIVLPLTLATSAMRSIMLRGWEIYWPEVYWGYVATCSWIVFLLTASLLIIRFKEH</sequence>
<evidence type="ECO:0000256" key="5">
    <source>
        <dbReference type="ARBA" id="ARBA00023136"/>
    </source>
</evidence>
<keyword evidence="9" id="KW-1185">Reference proteome</keyword>
<comment type="subcellular location">
    <subcellularLocation>
        <location evidence="1">Cell membrane</location>
        <topology evidence="1">Multi-pass membrane protein</topology>
    </subcellularLocation>
</comment>
<protein>
    <recommendedName>
        <fullName evidence="7">ABC-2 type transporter transmembrane domain-containing protein</fullName>
    </recommendedName>
</protein>
<dbReference type="EMBL" id="CAACVG010010259">
    <property type="protein sequence ID" value="VEN55381.1"/>
    <property type="molecule type" value="Genomic_DNA"/>
</dbReference>
<evidence type="ECO:0000256" key="2">
    <source>
        <dbReference type="ARBA" id="ARBA00022475"/>
    </source>
</evidence>
<evidence type="ECO:0000256" key="1">
    <source>
        <dbReference type="ARBA" id="ARBA00004651"/>
    </source>
</evidence>
<evidence type="ECO:0000256" key="3">
    <source>
        <dbReference type="ARBA" id="ARBA00022692"/>
    </source>
</evidence>
<evidence type="ECO:0000313" key="9">
    <source>
        <dbReference type="Proteomes" id="UP000410492"/>
    </source>
</evidence>
<dbReference type="InterPro" id="IPR051449">
    <property type="entry name" value="ABC-2_transporter_component"/>
</dbReference>
<feature type="transmembrane region" description="Helical" evidence="6">
    <location>
        <begin position="115"/>
        <end position="136"/>
    </location>
</feature>
<keyword evidence="4 6" id="KW-1133">Transmembrane helix</keyword>
<feature type="transmembrane region" description="Helical" evidence="6">
    <location>
        <begin position="82"/>
        <end position="103"/>
    </location>
</feature>
<dbReference type="GO" id="GO:0140359">
    <property type="term" value="F:ABC-type transporter activity"/>
    <property type="evidence" value="ECO:0007669"/>
    <property type="project" value="InterPro"/>
</dbReference>
<dbReference type="Proteomes" id="UP000410492">
    <property type="component" value="Unassembled WGS sequence"/>
</dbReference>
<accession>A0A653D748</accession>
<dbReference type="InterPro" id="IPR000412">
    <property type="entry name" value="ABC_2_transport"/>
</dbReference>
<dbReference type="AlphaFoldDB" id="A0A653D748"/>
<name>A0A653D748_CALMS</name>
<dbReference type="PANTHER" id="PTHR30294">
    <property type="entry name" value="MEMBRANE COMPONENT OF ABC TRANSPORTER YHHJ-RELATED"/>
    <property type="match status" value="1"/>
</dbReference>
<evidence type="ECO:0000313" key="8">
    <source>
        <dbReference type="EMBL" id="VEN55381.1"/>
    </source>
</evidence>